<proteinExistence type="inferred from homology"/>
<keyword evidence="3" id="KW-0731">Sigma factor</keyword>
<dbReference type="EMBL" id="BARS01000334">
    <property type="protein sequence ID" value="GAF75762.1"/>
    <property type="molecule type" value="Genomic_DNA"/>
</dbReference>
<feature type="domain" description="RNA polymerase sigma-70 region 2" evidence="5">
    <location>
        <begin position="31"/>
        <end position="96"/>
    </location>
</feature>
<dbReference type="InterPro" id="IPR013324">
    <property type="entry name" value="RNA_pol_sigma_r3/r4-like"/>
</dbReference>
<comment type="similarity">
    <text evidence="1">Belongs to the sigma-70 factor family. ECF subfamily.</text>
</comment>
<keyword evidence="2" id="KW-0805">Transcription regulation</keyword>
<evidence type="ECO:0000313" key="7">
    <source>
        <dbReference type="EMBL" id="GAF75762.1"/>
    </source>
</evidence>
<evidence type="ECO:0000256" key="2">
    <source>
        <dbReference type="ARBA" id="ARBA00023015"/>
    </source>
</evidence>
<evidence type="ECO:0000259" key="5">
    <source>
        <dbReference type="Pfam" id="PF04542"/>
    </source>
</evidence>
<evidence type="ECO:0000256" key="1">
    <source>
        <dbReference type="ARBA" id="ARBA00010641"/>
    </source>
</evidence>
<dbReference type="InterPro" id="IPR013249">
    <property type="entry name" value="RNA_pol_sigma70_r4_t2"/>
</dbReference>
<dbReference type="InterPro" id="IPR039425">
    <property type="entry name" value="RNA_pol_sigma-70-like"/>
</dbReference>
<reference evidence="7" key="1">
    <citation type="journal article" date="2014" name="Front. Microbiol.">
        <title>High frequency of phylogenetically diverse reductive dehalogenase-homologous genes in deep subseafloor sedimentary metagenomes.</title>
        <authorList>
            <person name="Kawai M."/>
            <person name="Futagami T."/>
            <person name="Toyoda A."/>
            <person name="Takaki Y."/>
            <person name="Nishi S."/>
            <person name="Hori S."/>
            <person name="Arai W."/>
            <person name="Tsubouchi T."/>
            <person name="Morono Y."/>
            <person name="Uchiyama I."/>
            <person name="Ito T."/>
            <person name="Fujiyama A."/>
            <person name="Inagaki F."/>
            <person name="Takami H."/>
        </authorList>
    </citation>
    <scope>NUCLEOTIDE SEQUENCE</scope>
    <source>
        <strain evidence="7">Expedition CK06-06</strain>
    </source>
</reference>
<dbReference type="InterPro" id="IPR013325">
    <property type="entry name" value="RNA_pol_sigma_r2"/>
</dbReference>
<comment type="caution">
    <text evidence="7">The sequence shown here is derived from an EMBL/GenBank/DDBJ whole genome shotgun (WGS) entry which is preliminary data.</text>
</comment>
<dbReference type="PANTHER" id="PTHR43133">
    <property type="entry name" value="RNA POLYMERASE ECF-TYPE SIGMA FACTO"/>
    <property type="match status" value="1"/>
</dbReference>
<dbReference type="PANTHER" id="PTHR43133:SF51">
    <property type="entry name" value="RNA POLYMERASE SIGMA FACTOR"/>
    <property type="match status" value="1"/>
</dbReference>
<dbReference type="SUPFAM" id="SSF88946">
    <property type="entry name" value="Sigma2 domain of RNA polymerase sigma factors"/>
    <property type="match status" value="1"/>
</dbReference>
<evidence type="ECO:0000256" key="4">
    <source>
        <dbReference type="ARBA" id="ARBA00023163"/>
    </source>
</evidence>
<dbReference type="GO" id="GO:0016987">
    <property type="term" value="F:sigma factor activity"/>
    <property type="evidence" value="ECO:0007669"/>
    <property type="project" value="UniProtKB-KW"/>
</dbReference>
<evidence type="ECO:0008006" key="8">
    <source>
        <dbReference type="Google" id="ProtNLM"/>
    </source>
</evidence>
<dbReference type="InterPro" id="IPR036388">
    <property type="entry name" value="WH-like_DNA-bd_sf"/>
</dbReference>
<name>X0SIN7_9ZZZZ</name>
<dbReference type="Pfam" id="PF04542">
    <property type="entry name" value="Sigma70_r2"/>
    <property type="match status" value="1"/>
</dbReference>
<feature type="domain" description="RNA polymerase sigma factor 70 region 4 type 2" evidence="6">
    <location>
        <begin position="130"/>
        <end position="182"/>
    </location>
</feature>
<dbReference type="InterPro" id="IPR014284">
    <property type="entry name" value="RNA_pol_sigma-70_dom"/>
</dbReference>
<accession>X0SIN7</accession>
<dbReference type="CDD" id="cd06171">
    <property type="entry name" value="Sigma70_r4"/>
    <property type="match status" value="1"/>
</dbReference>
<dbReference type="Gene3D" id="1.10.10.10">
    <property type="entry name" value="Winged helix-like DNA-binding domain superfamily/Winged helix DNA-binding domain"/>
    <property type="match status" value="1"/>
</dbReference>
<dbReference type="GO" id="GO:0006352">
    <property type="term" value="P:DNA-templated transcription initiation"/>
    <property type="evidence" value="ECO:0007669"/>
    <property type="project" value="InterPro"/>
</dbReference>
<organism evidence="7">
    <name type="scientific">marine sediment metagenome</name>
    <dbReference type="NCBI Taxonomy" id="412755"/>
    <lineage>
        <taxon>unclassified sequences</taxon>
        <taxon>metagenomes</taxon>
        <taxon>ecological metagenomes</taxon>
    </lineage>
</organism>
<keyword evidence="4" id="KW-0804">Transcription</keyword>
<dbReference type="NCBIfam" id="TIGR02937">
    <property type="entry name" value="sigma70-ECF"/>
    <property type="match status" value="1"/>
</dbReference>
<protein>
    <recommendedName>
        <fullName evidence="8">HTH luxR-type domain-containing protein</fullName>
    </recommendedName>
</protein>
<dbReference type="Gene3D" id="1.10.1740.10">
    <property type="match status" value="1"/>
</dbReference>
<sequence length="193" mass="22665">MITGSECVNKTDEQIVVLTLKNQDYYLCLMKRYEAKLLNYILKKSNINIEDAEDILQEVFIKAYQNLNDFDLNLKFSNWIYSIAHNATISAFRTKKVRPQTVSWEDKDLNNILESTLDVENTSLQKLTYKQILKIINRLPLKYKDVLILKFMEGKDYREISDILHKPMGTIATLINRAKKSLKQELKKEDIKL</sequence>
<dbReference type="SUPFAM" id="SSF88659">
    <property type="entry name" value="Sigma3 and sigma4 domains of RNA polymerase sigma factors"/>
    <property type="match status" value="1"/>
</dbReference>
<evidence type="ECO:0000256" key="3">
    <source>
        <dbReference type="ARBA" id="ARBA00023082"/>
    </source>
</evidence>
<evidence type="ECO:0000259" key="6">
    <source>
        <dbReference type="Pfam" id="PF08281"/>
    </source>
</evidence>
<dbReference type="GO" id="GO:0003677">
    <property type="term" value="F:DNA binding"/>
    <property type="evidence" value="ECO:0007669"/>
    <property type="project" value="InterPro"/>
</dbReference>
<dbReference type="Pfam" id="PF08281">
    <property type="entry name" value="Sigma70_r4_2"/>
    <property type="match status" value="1"/>
</dbReference>
<gene>
    <name evidence="7" type="ORF">S01H1_00868</name>
</gene>
<dbReference type="AlphaFoldDB" id="X0SIN7"/>
<dbReference type="InterPro" id="IPR007627">
    <property type="entry name" value="RNA_pol_sigma70_r2"/>
</dbReference>